<protein>
    <submittedName>
        <fullName evidence="1">Uncharacterized protein</fullName>
    </submittedName>
</protein>
<dbReference type="EMBL" id="AP014633">
    <property type="protein sequence ID" value="BAP57119.1"/>
    <property type="molecule type" value="Genomic_DNA"/>
</dbReference>
<dbReference type="KEGG" id="tig:THII_2822"/>
<name>A0A090AID2_9GAMM</name>
<accession>A0A090AID2</accession>
<reference evidence="1 2" key="1">
    <citation type="journal article" date="2014" name="ISME J.">
        <title>Ecophysiology of Thioploca ingrica as revealed by the complete genome sequence supplemented with proteomic evidence.</title>
        <authorList>
            <person name="Kojima H."/>
            <person name="Ogura Y."/>
            <person name="Yamamoto N."/>
            <person name="Togashi T."/>
            <person name="Mori H."/>
            <person name="Watanabe T."/>
            <person name="Nemoto F."/>
            <person name="Kurokawa K."/>
            <person name="Hayashi T."/>
            <person name="Fukui M."/>
        </authorList>
    </citation>
    <scope>NUCLEOTIDE SEQUENCE [LARGE SCALE GENOMIC DNA]</scope>
</reference>
<dbReference type="HOGENOM" id="CLU_2036989_0_0_6"/>
<keyword evidence="2" id="KW-1185">Reference proteome</keyword>
<evidence type="ECO:0000313" key="1">
    <source>
        <dbReference type="EMBL" id="BAP57119.1"/>
    </source>
</evidence>
<dbReference type="Proteomes" id="UP000031623">
    <property type="component" value="Chromosome"/>
</dbReference>
<gene>
    <name evidence="1" type="ORF">THII_2822</name>
</gene>
<dbReference type="STRING" id="40754.THII_2822"/>
<sequence>MERRQFSLILLGCSLLGLTRFAWSSNPATRSISIVANLFTHHDSAINLGQHYLTLFPQEANYDWLVNQTLPHGYAHIQSQSLKQTLRMQRGKDFYEGNTVIIDGWVLSRTEARLCALLALA</sequence>
<evidence type="ECO:0000313" key="2">
    <source>
        <dbReference type="Proteomes" id="UP000031623"/>
    </source>
</evidence>
<proteinExistence type="predicted"/>
<organism evidence="1 2">
    <name type="scientific">Thioploca ingrica</name>
    <dbReference type="NCBI Taxonomy" id="40754"/>
    <lineage>
        <taxon>Bacteria</taxon>
        <taxon>Pseudomonadati</taxon>
        <taxon>Pseudomonadota</taxon>
        <taxon>Gammaproteobacteria</taxon>
        <taxon>Thiotrichales</taxon>
        <taxon>Thiotrichaceae</taxon>
        <taxon>Thioploca</taxon>
    </lineage>
</organism>
<dbReference type="AlphaFoldDB" id="A0A090AID2"/>
<dbReference type="OrthoDB" id="7361935at2"/>